<dbReference type="eggNOG" id="COG3342">
    <property type="taxonomic scope" value="Bacteria"/>
</dbReference>
<dbReference type="Proteomes" id="UP000028186">
    <property type="component" value="Chromosome I"/>
</dbReference>
<dbReference type="Gene3D" id="3.60.20.10">
    <property type="entry name" value="Glutamine Phosphoribosylpyrophosphate, subunit 1, domain 1"/>
    <property type="match status" value="1"/>
</dbReference>
<accession>A0A068T5N2</accession>
<dbReference type="AlphaFoldDB" id="A0A068T5N2"/>
<gene>
    <name evidence="1" type="primary">fimA</name>
    <name evidence="1" type="ORF">RG1141_CH14560</name>
</gene>
<proteinExistence type="predicted"/>
<protein>
    <submittedName>
        <fullName evidence="1">Major pilin protein FimA</fullName>
    </submittedName>
</protein>
<sequence>MTWSIVARDPATGHFGIAVASRFFAVGAAVPHIKGRVGAVATQAFVSPLYGTDGLKLLEEGKSPQEIVEVLTARDDGRRQRQFHLIDANGRNAAYTGEICVDWAGHLVDDNVSVAGNMLAGPQVIAETLRVYRQKADGGAPLAERLLAAMDAGEAAGGDKRGKQSAAMVLYRDQDYPWLRINADDHADPLGELRRLYSVAQERFLHVAETMPTRENPHGMIDRRVIDQKIAELEAVREAEGRASASFATSWKPQ</sequence>
<dbReference type="PATRIC" id="fig|1028801.3.peg.1482"/>
<dbReference type="HOGENOM" id="CLU_068244_1_0_5"/>
<dbReference type="SUPFAM" id="SSF56235">
    <property type="entry name" value="N-terminal nucleophile aminohydrolases (Ntn hydrolases)"/>
    <property type="match status" value="1"/>
</dbReference>
<dbReference type="EMBL" id="HG938355">
    <property type="protein sequence ID" value="CDN53803.1"/>
    <property type="molecule type" value="Genomic_DNA"/>
</dbReference>
<dbReference type="InterPro" id="IPR029055">
    <property type="entry name" value="Ntn_hydrolases_N"/>
</dbReference>
<dbReference type="KEGG" id="ngl:RG1141_CH14560"/>
<dbReference type="PANTHER" id="PTHR39328:SF1">
    <property type="entry name" value="BLL2871 PROTEIN"/>
    <property type="match status" value="1"/>
</dbReference>
<dbReference type="InterPro" id="IPR010430">
    <property type="entry name" value="DUF1028"/>
</dbReference>
<dbReference type="Pfam" id="PF06267">
    <property type="entry name" value="DUF1028"/>
    <property type="match status" value="1"/>
</dbReference>
<evidence type="ECO:0000313" key="1">
    <source>
        <dbReference type="EMBL" id="CDN53803.1"/>
    </source>
</evidence>
<organism evidence="1 2">
    <name type="scientific">Neorhizobium galegae bv. officinalis bv. officinalis str. HAMBI 1141</name>
    <dbReference type="NCBI Taxonomy" id="1028801"/>
    <lineage>
        <taxon>Bacteria</taxon>
        <taxon>Pseudomonadati</taxon>
        <taxon>Pseudomonadota</taxon>
        <taxon>Alphaproteobacteria</taxon>
        <taxon>Hyphomicrobiales</taxon>
        <taxon>Rhizobiaceae</taxon>
        <taxon>Rhizobium/Agrobacterium group</taxon>
        <taxon>Neorhizobium</taxon>
    </lineage>
</organism>
<name>A0A068T5N2_NEOGA</name>
<reference evidence="2" key="1">
    <citation type="journal article" date="2014" name="BMC Genomics">
        <title>Genome sequencing of two Neorhizobium galegae strains reveals a noeT gene responsible for the unusual acetylation of the nodulation factors.</title>
        <authorList>
            <person name="Osterman J."/>
            <person name="Marsh J."/>
            <person name="Laine P.K."/>
            <person name="Zeng Z."/>
            <person name="Alatalo E."/>
            <person name="Sullivan J.T."/>
            <person name="Young J.P."/>
            <person name="Thomas-Oates J."/>
            <person name="Paulin L."/>
            <person name="Lindstrom K."/>
        </authorList>
    </citation>
    <scope>NUCLEOTIDE SEQUENCE [LARGE SCALE GENOMIC DNA]</scope>
    <source>
        <strain evidence="2">HAMBI 1141</strain>
    </source>
</reference>
<dbReference type="PANTHER" id="PTHR39328">
    <property type="entry name" value="BLL2871 PROTEIN"/>
    <property type="match status" value="1"/>
</dbReference>
<evidence type="ECO:0000313" key="2">
    <source>
        <dbReference type="Proteomes" id="UP000028186"/>
    </source>
</evidence>
<dbReference type="RefSeq" id="WP_038542465.1">
    <property type="nucleotide sequence ID" value="NZ_HG938355.1"/>
</dbReference>